<accession>A0A2S6GHW2</accession>
<organism evidence="2 3">
    <name type="scientific">Actinokineospora auranticolor</name>
    <dbReference type="NCBI Taxonomy" id="155976"/>
    <lineage>
        <taxon>Bacteria</taxon>
        <taxon>Bacillati</taxon>
        <taxon>Actinomycetota</taxon>
        <taxon>Actinomycetes</taxon>
        <taxon>Pseudonocardiales</taxon>
        <taxon>Pseudonocardiaceae</taxon>
        <taxon>Actinokineospora</taxon>
    </lineage>
</organism>
<keyword evidence="3" id="KW-1185">Reference proteome</keyword>
<dbReference type="Pfam" id="PF04149">
    <property type="entry name" value="DUF397"/>
    <property type="match status" value="2"/>
</dbReference>
<reference evidence="2 3" key="1">
    <citation type="submission" date="2018-02" db="EMBL/GenBank/DDBJ databases">
        <title>Genomic Encyclopedia of Archaeal and Bacterial Type Strains, Phase II (KMG-II): from individual species to whole genera.</title>
        <authorList>
            <person name="Goeker M."/>
        </authorList>
    </citation>
    <scope>NUCLEOTIDE SEQUENCE [LARGE SCALE GENOMIC DNA]</scope>
    <source>
        <strain evidence="2 3">YU 961-1</strain>
    </source>
</reference>
<evidence type="ECO:0000313" key="2">
    <source>
        <dbReference type="EMBL" id="PPK64736.1"/>
    </source>
</evidence>
<feature type="domain" description="DUF397" evidence="1">
    <location>
        <begin position="51"/>
        <end position="95"/>
    </location>
</feature>
<gene>
    <name evidence="2" type="ORF">CLV40_118126</name>
</gene>
<proteinExistence type="predicted"/>
<evidence type="ECO:0000259" key="1">
    <source>
        <dbReference type="Pfam" id="PF04149"/>
    </source>
</evidence>
<evidence type="ECO:0000313" key="3">
    <source>
        <dbReference type="Proteomes" id="UP000239203"/>
    </source>
</evidence>
<dbReference type="OrthoDB" id="3699368at2"/>
<dbReference type="EMBL" id="PTIX01000018">
    <property type="protein sequence ID" value="PPK64736.1"/>
    <property type="molecule type" value="Genomic_DNA"/>
</dbReference>
<dbReference type="InterPro" id="IPR007278">
    <property type="entry name" value="DUF397"/>
</dbReference>
<dbReference type="Proteomes" id="UP000239203">
    <property type="component" value="Unassembled WGS sequence"/>
</dbReference>
<dbReference type="AlphaFoldDB" id="A0A2S6GHW2"/>
<comment type="caution">
    <text evidence="2">The sequence shown here is derived from an EMBL/GenBank/DDBJ whole genome shotgun (WGS) entry which is preliminary data.</text>
</comment>
<feature type="domain" description="DUF397" evidence="1">
    <location>
        <begin position="6"/>
        <end position="40"/>
    </location>
</feature>
<sequence length="100" mass="10969">MPTSTRFKKSSFSAANSDCVEVDITRHTLRDSKNPGQTLTGDVRGLIAHVRYRKSSFSGGNSNCVEIAPGLRAVRDSKHHRALACDVRALVRFVRSGQVL</sequence>
<name>A0A2S6GHW2_9PSEU</name>
<dbReference type="RefSeq" id="WP_104481805.1">
    <property type="nucleotide sequence ID" value="NZ_CP154825.1"/>
</dbReference>
<protein>
    <submittedName>
        <fullName evidence="2">Uncharacterized protein DUF397</fullName>
    </submittedName>
</protein>